<dbReference type="GO" id="GO:1902975">
    <property type="term" value="P:mitotic DNA replication initiation"/>
    <property type="evidence" value="ECO:0007669"/>
    <property type="project" value="InterPro"/>
</dbReference>
<keyword evidence="7" id="KW-0863">Zinc-finger</keyword>
<comment type="catalytic activity">
    <reaction evidence="12">
        <text>DNA(n) + a 2'-deoxyribonucleoside 5'-triphosphate = DNA(n+1) + diphosphate</text>
        <dbReference type="Rhea" id="RHEA:22508"/>
        <dbReference type="Rhea" id="RHEA-COMP:17339"/>
        <dbReference type="Rhea" id="RHEA-COMP:17340"/>
        <dbReference type="ChEBI" id="CHEBI:33019"/>
        <dbReference type="ChEBI" id="CHEBI:61560"/>
        <dbReference type="ChEBI" id="CHEBI:173112"/>
        <dbReference type="EC" id="2.7.7.7"/>
    </reaction>
</comment>
<dbReference type="FunFam" id="1.10.287.690:FF:000003">
    <property type="entry name" value="DNA polymerase"/>
    <property type="match status" value="1"/>
</dbReference>
<dbReference type="InterPro" id="IPR024647">
    <property type="entry name" value="DNA_pol_a_cat_su_N"/>
</dbReference>
<dbReference type="GO" id="GO:0000166">
    <property type="term" value="F:nucleotide binding"/>
    <property type="evidence" value="ECO:0007669"/>
    <property type="project" value="InterPro"/>
</dbReference>
<evidence type="ECO:0000313" key="18">
    <source>
        <dbReference type="EMBL" id="KAI3406179.2"/>
    </source>
</evidence>
<evidence type="ECO:0000256" key="6">
    <source>
        <dbReference type="ARBA" id="ARBA00022723"/>
    </source>
</evidence>
<feature type="domain" description="DNA polymerase alpha catalytic subunit N-terminal" evidence="17">
    <location>
        <begin position="11"/>
        <end position="77"/>
    </location>
</feature>
<evidence type="ECO:0000259" key="17">
    <source>
        <dbReference type="Pfam" id="PF12254"/>
    </source>
</evidence>
<dbReference type="CDD" id="cd05776">
    <property type="entry name" value="DNA_polB_alpha_exo"/>
    <property type="match status" value="1"/>
</dbReference>
<dbReference type="InterPro" id="IPR015088">
    <property type="entry name" value="Znf_DNA-dir_DNA_pol_B_alpha"/>
</dbReference>
<keyword evidence="5 12" id="KW-0235">DNA replication</keyword>
<feature type="domain" description="DNA-directed DNA polymerase family B exonuclease" evidence="15">
    <location>
        <begin position="479"/>
        <end position="732"/>
    </location>
</feature>
<dbReference type="Pfam" id="PF00136">
    <property type="entry name" value="DNA_pol_B"/>
    <property type="match status" value="1"/>
</dbReference>
<protein>
    <recommendedName>
        <fullName evidence="12">DNA polymerase</fullName>
        <ecNumber evidence="12">2.7.7.7</ecNumber>
    </recommendedName>
</protein>
<keyword evidence="4 12" id="KW-0548">Nucleotidyltransferase</keyword>
<accession>A0AAI9T0L7</accession>
<evidence type="ECO:0000256" key="7">
    <source>
        <dbReference type="ARBA" id="ARBA00022771"/>
    </source>
</evidence>
<dbReference type="RefSeq" id="XP_049181924.1">
    <property type="nucleotide sequence ID" value="XM_049322100.1"/>
</dbReference>
<dbReference type="EMBL" id="JAHUZD010000025">
    <property type="protein sequence ID" value="KAI3406179.2"/>
    <property type="molecule type" value="Genomic_DNA"/>
</dbReference>
<dbReference type="SUPFAM" id="SSF53098">
    <property type="entry name" value="Ribonuclease H-like"/>
    <property type="match status" value="1"/>
</dbReference>
<name>A0AAI9T0L7_9ASCO</name>
<comment type="caution">
    <text evidence="18">The sequence shown here is derived from an EMBL/GenBank/DDBJ whole genome shotgun (WGS) entry which is preliminary data.</text>
</comment>
<dbReference type="InterPro" id="IPR036397">
    <property type="entry name" value="RNaseH_sf"/>
</dbReference>
<evidence type="ECO:0000256" key="8">
    <source>
        <dbReference type="ARBA" id="ARBA00022833"/>
    </source>
</evidence>
<dbReference type="InterPro" id="IPR006172">
    <property type="entry name" value="DNA-dir_DNA_pol_B"/>
</dbReference>
<evidence type="ECO:0000256" key="12">
    <source>
        <dbReference type="RuleBase" id="RU000442"/>
    </source>
</evidence>
<dbReference type="SUPFAM" id="SSF56672">
    <property type="entry name" value="DNA/RNA polymerases"/>
    <property type="match status" value="1"/>
</dbReference>
<keyword evidence="10 12" id="KW-0238">DNA-binding</keyword>
<dbReference type="InterPro" id="IPR045846">
    <property type="entry name" value="POLBc_alpha"/>
</dbReference>
<dbReference type="Gene3D" id="3.90.1600.10">
    <property type="entry name" value="Palm domain of DNA polymerase"/>
    <property type="match status" value="2"/>
</dbReference>
<feature type="compositionally biased region" description="Acidic residues" evidence="13">
    <location>
        <begin position="270"/>
        <end position="287"/>
    </location>
</feature>
<dbReference type="GeneID" id="73378638"/>
<feature type="region of interest" description="Disordered" evidence="13">
    <location>
        <begin position="57"/>
        <end position="135"/>
    </location>
</feature>
<dbReference type="GO" id="GO:0006273">
    <property type="term" value="P:lagging strand elongation"/>
    <property type="evidence" value="ECO:0007669"/>
    <property type="project" value="TreeGrafter"/>
</dbReference>
<dbReference type="Gene3D" id="2.40.50.730">
    <property type="match status" value="1"/>
</dbReference>
<feature type="domain" description="DNA-directed DNA polymerase family B multifunctional" evidence="14">
    <location>
        <begin position="797"/>
        <end position="1251"/>
    </location>
</feature>
<feature type="compositionally biased region" description="Low complexity" evidence="13">
    <location>
        <begin position="158"/>
        <end position="169"/>
    </location>
</feature>
<evidence type="ECO:0000256" key="5">
    <source>
        <dbReference type="ARBA" id="ARBA00022705"/>
    </source>
</evidence>
<dbReference type="CDD" id="cd05532">
    <property type="entry name" value="POLBc_alpha"/>
    <property type="match status" value="1"/>
</dbReference>
<feature type="region of interest" description="Disordered" evidence="13">
    <location>
        <begin position="148"/>
        <end position="296"/>
    </location>
</feature>
<feature type="region of interest" description="Disordered" evidence="13">
    <location>
        <begin position="830"/>
        <end position="864"/>
    </location>
</feature>
<feature type="compositionally biased region" description="Polar residues" evidence="13">
    <location>
        <begin position="834"/>
        <end position="843"/>
    </location>
</feature>
<dbReference type="GO" id="GO:0003682">
    <property type="term" value="F:chromatin binding"/>
    <property type="evidence" value="ECO:0007669"/>
    <property type="project" value="TreeGrafter"/>
</dbReference>
<organism evidence="18 19">
    <name type="scientific">Candida oxycetoniae</name>
    <dbReference type="NCBI Taxonomy" id="497107"/>
    <lineage>
        <taxon>Eukaryota</taxon>
        <taxon>Fungi</taxon>
        <taxon>Dikarya</taxon>
        <taxon>Ascomycota</taxon>
        <taxon>Saccharomycotina</taxon>
        <taxon>Pichiomycetes</taxon>
        <taxon>Debaryomycetaceae</taxon>
        <taxon>Candida/Lodderomyces clade</taxon>
        <taxon>Candida</taxon>
    </lineage>
</organism>
<evidence type="ECO:0000256" key="2">
    <source>
        <dbReference type="ARBA" id="ARBA00005755"/>
    </source>
</evidence>
<keyword evidence="8" id="KW-0862">Zinc</keyword>
<keyword evidence="11" id="KW-0539">Nucleus</keyword>
<evidence type="ECO:0000259" key="14">
    <source>
        <dbReference type="Pfam" id="PF00136"/>
    </source>
</evidence>
<dbReference type="GO" id="GO:0008270">
    <property type="term" value="F:zinc ion binding"/>
    <property type="evidence" value="ECO:0007669"/>
    <property type="project" value="UniProtKB-KW"/>
</dbReference>
<dbReference type="Pfam" id="PF03104">
    <property type="entry name" value="DNA_pol_B_exo1"/>
    <property type="match status" value="1"/>
</dbReference>
<dbReference type="FunFam" id="3.30.420.10:FF:000036">
    <property type="entry name" value="DNA polymerase"/>
    <property type="match status" value="1"/>
</dbReference>
<feature type="compositionally biased region" description="Polar residues" evidence="13">
    <location>
        <begin position="117"/>
        <end position="132"/>
    </location>
</feature>
<evidence type="ECO:0000256" key="11">
    <source>
        <dbReference type="ARBA" id="ARBA00023242"/>
    </source>
</evidence>
<gene>
    <name evidence="18" type="ORF">KGF56_001021</name>
</gene>
<dbReference type="FunFam" id="3.30.70.2820:FF:000001">
    <property type="entry name" value="DNA polymerase"/>
    <property type="match status" value="1"/>
</dbReference>
<evidence type="ECO:0000256" key="1">
    <source>
        <dbReference type="ARBA" id="ARBA00004123"/>
    </source>
</evidence>
<dbReference type="InterPro" id="IPR006134">
    <property type="entry name" value="DNA-dir_DNA_pol_B_multi_dom"/>
</dbReference>
<proteinExistence type="inferred from homology"/>
<keyword evidence="6" id="KW-0479">Metal-binding</keyword>
<evidence type="ECO:0000256" key="9">
    <source>
        <dbReference type="ARBA" id="ARBA00022932"/>
    </source>
</evidence>
<dbReference type="GO" id="GO:0003688">
    <property type="term" value="F:DNA replication origin binding"/>
    <property type="evidence" value="ECO:0007669"/>
    <property type="project" value="TreeGrafter"/>
</dbReference>
<dbReference type="InterPro" id="IPR043502">
    <property type="entry name" value="DNA/RNA_pol_sf"/>
</dbReference>
<dbReference type="PANTHER" id="PTHR45861">
    <property type="entry name" value="DNA POLYMERASE ALPHA CATALYTIC SUBUNIT"/>
    <property type="match status" value="1"/>
</dbReference>
<evidence type="ECO:0000256" key="13">
    <source>
        <dbReference type="SAM" id="MobiDB-lite"/>
    </source>
</evidence>
<dbReference type="PANTHER" id="PTHR45861:SF1">
    <property type="entry name" value="DNA POLYMERASE ALPHA CATALYTIC SUBUNIT"/>
    <property type="match status" value="1"/>
</dbReference>
<dbReference type="NCBIfam" id="TIGR00592">
    <property type="entry name" value="pol2"/>
    <property type="match status" value="1"/>
</dbReference>
<dbReference type="InterPro" id="IPR023211">
    <property type="entry name" value="DNA_pol_palm_dom_sf"/>
</dbReference>
<evidence type="ECO:0000256" key="10">
    <source>
        <dbReference type="ARBA" id="ARBA00023125"/>
    </source>
</evidence>
<keyword evidence="3 12" id="KW-0808">Transferase</keyword>
<dbReference type="GO" id="GO:0003887">
    <property type="term" value="F:DNA-directed DNA polymerase activity"/>
    <property type="evidence" value="ECO:0007669"/>
    <property type="project" value="UniProtKB-KW"/>
</dbReference>
<feature type="compositionally biased region" description="Polar residues" evidence="13">
    <location>
        <begin position="236"/>
        <end position="245"/>
    </location>
</feature>
<evidence type="ECO:0000259" key="16">
    <source>
        <dbReference type="Pfam" id="PF08996"/>
    </source>
</evidence>
<keyword evidence="9 12" id="KW-0239">DNA-directed DNA polymerase</keyword>
<dbReference type="PRINTS" id="PR00106">
    <property type="entry name" value="DNAPOLB"/>
</dbReference>
<dbReference type="Gene3D" id="1.10.3200.20">
    <property type="entry name" value="DNA Polymerase alpha, zinc finger"/>
    <property type="match status" value="1"/>
</dbReference>
<dbReference type="GO" id="GO:0006281">
    <property type="term" value="P:DNA repair"/>
    <property type="evidence" value="ECO:0007669"/>
    <property type="project" value="UniProtKB-ARBA"/>
</dbReference>
<keyword evidence="19" id="KW-1185">Reference proteome</keyword>
<dbReference type="SMART" id="SM00486">
    <property type="entry name" value="POLBc"/>
    <property type="match status" value="1"/>
</dbReference>
<dbReference type="Gene3D" id="3.30.70.2820">
    <property type="match status" value="1"/>
</dbReference>
<dbReference type="PROSITE" id="PS00116">
    <property type="entry name" value="DNA_POLYMERASE_B"/>
    <property type="match status" value="1"/>
</dbReference>
<reference evidence="18" key="1">
    <citation type="journal article" date="2022" name="DNA Res.">
        <title>Genome analysis of five recently described species of the CUG-Ser clade uncovers Candida theae as a new hybrid lineage with pathogenic potential in the Candida parapsilosis species complex.</title>
        <authorList>
            <person name="Mixao V."/>
            <person name="Del Olmo V."/>
            <person name="Hegedusova E."/>
            <person name="Saus E."/>
            <person name="Pryszcz L."/>
            <person name="Cillingova A."/>
            <person name="Nosek J."/>
            <person name="Gabaldon T."/>
        </authorList>
    </citation>
    <scope>NUCLEOTIDE SEQUENCE</scope>
    <source>
        <strain evidence="18">CBS 10844</strain>
    </source>
</reference>
<dbReference type="Gene3D" id="1.10.132.60">
    <property type="entry name" value="DNA polymerase family B, C-terminal domain"/>
    <property type="match status" value="1"/>
</dbReference>
<dbReference type="Pfam" id="PF12254">
    <property type="entry name" value="DNA_pol_alpha_N"/>
    <property type="match status" value="1"/>
</dbReference>
<dbReference type="GO" id="GO:0003697">
    <property type="term" value="F:single-stranded DNA binding"/>
    <property type="evidence" value="ECO:0007669"/>
    <property type="project" value="TreeGrafter"/>
</dbReference>
<comment type="similarity">
    <text evidence="2 12">Belongs to the DNA polymerase type-B family.</text>
</comment>
<dbReference type="InterPro" id="IPR012337">
    <property type="entry name" value="RNaseH-like_sf"/>
</dbReference>
<dbReference type="InterPro" id="IPR042087">
    <property type="entry name" value="DNA_pol_B_thumb"/>
</dbReference>
<dbReference type="InterPro" id="IPR017964">
    <property type="entry name" value="DNA-dir_DNA_pol_B_CS"/>
</dbReference>
<dbReference type="Gene3D" id="3.30.420.10">
    <property type="entry name" value="Ribonuclease H-like superfamily/Ribonuclease H"/>
    <property type="match status" value="1"/>
</dbReference>
<sequence>MSSREARREKLRQLKEARRLGGNVVFDSDEDLKLNQIYDEVDEETFREHKRNQLMNDDFVVNDNGEGYVDNGADEWEDDTSRPKYYSDEEEDDISSSKKRRKNTKDGKKPVKIAKTAQINNFFKPSSGVDSNQNKRVDTNIDDILDGFHDVKPSQKKSNISNTFSSSINPENKNKNNKRNKKNNSFFAFSTVSKEKRSTNAVGPFNASSDYTVDFDDFDQPSSPIKSMSEKPESMGINSTSSPSKLCSEIDIEKPANQYEEAGDLKKQEEEEEKEKEEEEEEDDDEVIITRRPRASAVKKANSEATVSSVKVEIDSLKPGAATTHTSFANHTEKIDQDEIDGDSSSFKMFWMDYAEVDNSLLLFGKIRTKENKLVSGVVQVNGICRELFILPRKHRLVDGEEDTSTTVTTDDVLEEITPFFMQHYRLEAFKAKSETKKYAFELAHIPKEAEYLKVLLPFNTATNKKVLPADTEGETFRHVFGTNTNMFESFVTQRNVMGPSWLEIQGGDFNAIQNSSHCQVEVSVSSPNKISVVVDNAPSAPNLTCTSISVQTVMNPKRNKQEVVSVSLATYFDLPQDAPIPEGLKPNDILTLVRPVGSISFPPGVSQLAQKENFQLRMCPNEKVLLNAVAAKVKMLDPDVFIGHRLENISLDVLVHRMHDNQVMTWSAFGRRNRKQWPHLINKNNSNSNNSSYNNNLLIREVFQGRLLCDIANEMGQSLTTKCQSWDLAEMYDVVCNKKHDSMEINFQNSKFADDATLLLLALKENEINAKMTSEIAFAIQILSLSKQLTNIAGNAWSHTLSGTRAGRNEYILLHEFKKNNYIVPDKEDASHKNTSFQQQAKLESVGEDVQTSTSNKKPKYQGGLVFEPEKGLHKNYVLVMDFNSLYPSIIQEYNICFTTVDRDRFNITHDEDRDLPILPDNDTNTGVLPKLLNTLVSRRREVKKLLKDPKNTPFQKAQYDIKQQALKLTANSMYGCLGYVNSRFYAKPLAMLVTNKGREILMDTRQLAELSSLRVVYGDTDSVMIDTGADNLKDAVKIGEEFKVKVNERYRLLEIDIDNVFKRLLLHAKKKYAAMNASINKANGEEVVTLEVKGLDMRRREYCQLSKEISTFVLMKILSDTDPEEALSEVYKYLEEMRDKILANEIPSIKYKINTKLSKDPANYPNGKNMPQVQVALKLKEQGKVIKAGSVIAYVITAPVDDNDNSSVAERARSIQDMLGVKNIELKPDPVYYLEKQIFAPVERLLDKIESVDMMRVASSLGIDTKRYIMKVKNGDSLDDLMPMESKLSDTEKFRQSSYMVLHCKCGHHFRFGGIQLSKDYKVTFNGITCGRCDFTFPLIKLTAQLEYTIRKHISLYYAGWLICDDASCGITTRQISVYGKRCIGASGKGLDCRGVMRYRYSDKALYNQLMYFLSIFDVEKTKQGKLRPIKDALEETSEKARKEDALASGQVEALAEQNRDMFSCCQEVVQKYLGECGRRYVNMGSIFDFMTV</sequence>
<evidence type="ECO:0000256" key="3">
    <source>
        <dbReference type="ARBA" id="ARBA00022679"/>
    </source>
</evidence>
<dbReference type="InterPro" id="IPR038256">
    <property type="entry name" value="Pol_alpha_znc_sf"/>
</dbReference>
<dbReference type="GO" id="GO:0006272">
    <property type="term" value="P:leading strand elongation"/>
    <property type="evidence" value="ECO:0007669"/>
    <property type="project" value="TreeGrafter"/>
</dbReference>
<dbReference type="FunFam" id="1.10.132.60:FF:000004">
    <property type="entry name" value="DNA polymerase"/>
    <property type="match status" value="1"/>
</dbReference>
<comment type="subcellular location">
    <subcellularLocation>
        <location evidence="1">Nucleus</location>
    </subcellularLocation>
</comment>
<dbReference type="Proteomes" id="UP001202479">
    <property type="component" value="Unassembled WGS sequence"/>
</dbReference>
<dbReference type="Pfam" id="PF08996">
    <property type="entry name" value="zf-DNA_Pol"/>
    <property type="match status" value="1"/>
</dbReference>
<dbReference type="EC" id="2.7.7.7" evidence="12"/>
<evidence type="ECO:0000259" key="15">
    <source>
        <dbReference type="Pfam" id="PF03104"/>
    </source>
</evidence>
<evidence type="ECO:0000256" key="4">
    <source>
        <dbReference type="ARBA" id="ARBA00022695"/>
    </source>
</evidence>
<feature type="domain" description="Zinc finger DNA-directed DNA polymerase family B alpha" evidence="16">
    <location>
        <begin position="1288"/>
        <end position="1490"/>
    </location>
</feature>
<dbReference type="GO" id="GO:0005658">
    <property type="term" value="C:alpha DNA polymerase:primase complex"/>
    <property type="evidence" value="ECO:0007669"/>
    <property type="project" value="UniProtKB-ARBA"/>
</dbReference>
<evidence type="ECO:0000313" key="19">
    <source>
        <dbReference type="Proteomes" id="UP001202479"/>
    </source>
</evidence>
<dbReference type="InterPro" id="IPR006133">
    <property type="entry name" value="DNA-dir_DNA_pol_B_exonuc"/>
</dbReference>